<dbReference type="AlphaFoldDB" id="A0A7Y0L6P7"/>
<gene>
    <name evidence="2" type="ORF">HIJ39_13950</name>
</gene>
<comment type="caution">
    <text evidence="2">The sequence shown here is derived from an EMBL/GenBank/DDBJ whole genome shotgun (WGS) entry which is preliminary data.</text>
</comment>
<dbReference type="Proteomes" id="UP000533476">
    <property type="component" value="Unassembled WGS sequence"/>
</dbReference>
<dbReference type="RefSeq" id="WP_169100728.1">
    <property type="nucleotide sequence ID" value="NZ_JABBVZ010000051.1"/>
</dbReference>
<organism evidence="2 3">
    <name type="scientific">Sulfobacillus harzensis</name>
    <dbReference type="NCBI Taxonomy" id="2729629"/>
    <lineage>
        <taxon>Bacteria</taxon>
        <taxon>Bacillati</taxon>
        <taxon>Bacillota</taxon>
        <taxon>Clostridia</taxon>
        <taxon>Eubacteriales</taxon>
        <taxon>Clostridiales Family XVII. Incertae Sedis</taxon>
        <taxon>Sulfobacillus</taxon>
    </lineage>
</organism>
<accession>A0A7Y0L6P7</accession>
<evidence type="ECO:0000313" key="2">
    <source>
        <dbReference type="EMBL" id="NMP23445.1"/>
    </source>
</evidence>
<dbReference type="EMBL" id="JABBVZ010000051">
    <property type="protein sequence ID" value="NMP23445.1"/>
    <property type="molecule type" value="Genomic_DNA"/>
</dbReference>
<evidence type="ECO:0000313" key="3">
    <source>
        <dbReference type="Proteomes" id="UP000533476"/>
    </source>
</evidence>
<sequence>MVGHSEALFNRSPKHPSQAVALVRRLLKAGVRAPDAPPVTMPRQPGHPVTREPFGPPTLHLKTSSGTSLLYPDYSIVPEILSSVQVTSTAYSHGQWSPAPQRHPPRTISSCMRLIL</sequence>
<proteinExistence type="predicted"/>
<protein>
    <submittedName>
        <fullName evidence="2">Uncharacterized protein</fullName>
    </submittedName>
</protein>
<keyword evidence="3" id="KW-1185">Reference proteome</keyword>
<name>A0A7Y0L6P7_9FIRM</name>
<reference evidence="2 3" key="1">
    <citation type="submission" date="2020-04" db="EMBL/GenBank/DDBJ databases">
        <authorList>
            <person name="Zhang R."/>
            <person name="Schippers A."/>
        </authorList>
    </citation>
    <scope>NUCLEOTIDE SEQUENCE [LARGE SCALE GENOMIC DNA]</scope>
    <source>
        <strain evidence="2 3">DSM 109850</strain>
    </source>
</reference>
<feature type="region of interest" description="Disordered" evidence="1">
    <location>
        <begin position="33"/>
        <end position="57"/>
    </location>
</feature>
<evidence type="ECO:0000256" key="1">
    <source>
        <dbReference type="SAM" id="MobiDB-lite"/>
    </source>
</evidence>